<gene>
    <name evidence="6" type="ORF">MTR66_15970</name>
</gene>
<dbReference type="RefSeq" id="WP_243922864.1">
    <property type="nucleotide sequence ID" value="NZ_JALHLG010000030.1"/>
</dbReference>
<evidence type="ECO:0000256" key="1">
    <source>
        <dbReference type="ARBA" id="ARBA00022452"/>
    </source>
</evidence>
<evidence type="ECO:0008006" key="8">
    <source>
        <dbReference type="Google" id="ProtNLM"/>
    </source>
</evidence>
<feature type="domain" description="Polypeptide-transport-associated ShlB-type" evidence="5">
    <location>
        <begin position="113"/>
        <end position="170"/>
    </location>
</feature>
<keyword evidence="3" id="KW-0998">Cell outer membrane</keyword>
<evidence type="ECO:0000313" key="6">
    <source>
        <dbReference type="EMBL" id="MCJ2188305.1"/>
    </source>
</evidence>
<keyword evidence="2" id="KW-0812">Transmembrane</keyword>
<keyword evidence="7" id="KW-1185">Reference proteome</keyword>
<dbReference type="Gene3D" id="2.40.160.50">
    <property type="entry name" value="membrane protein fhac: a member of the omp85/tpsb transporter family"/>
    <property type="match status" value="1"/>
</dbReference>
<dbReference type="InterPro" id="IPR013686">
    <property type="entry name" value="Polypept-transport_assoc_ShlB"/>
</dbReference>
<name>A0ABT0BTC0_9SPHN</name>
<dbReference type="Gene3D" id="3.10.20.310">
    <property type="entry name" value="membrane protein fhac"/>
    <property type="match status" value="1"/>
</dbReference>
<dbReference type="PANTHER" id="PTHR34597:SF3">
    <property type="entry name" value="OUTER MEMBRANE TRANSPORTER CDIB"/>
    <property type="match status" value="1"/>
</dbReference>
<dbReference type="InterPro" id="IPR051544">
    <property type="entry name" value="TPS_OM_transporter"/>
</dbReference>
<dbReference type="PANTHER" id="PTHR34597">
    <property type="entry name" value="SLR1661 PROTEIN"/>
    <property type="match status" value="1"/>
</dbReference>
<protein>
    <recommendedName>
        <fullName evidence="8">Hemolysin activation/secretion protein</fullName>
    </recommendedName>
</protein>
<evidence type="ECO:0000259" key="4">
    <source>
        <dbReference type="Pfam" id="PF03865"/>
    </source>
</evidence>
<comment type="caution">
    <text evidence="6">The sequence shown here is derived from an EMBL/GenBank/DDBJ whole genome shotgun (WGS) entry which is preliminary data.</text>
</comment>
<feature type="domain" description="Haemolysin activator HlyB C-terminal" evidence="4">
    <location>
        <begin position="378"/>
        <end position="564"/>
    </location>
</feature>
<keyword evidence="1" id="KW-0472">Membrane</keyword>
<dbReference type="Pfam" id="PF08479">
    <property type="entry name" value="POTRA_2"/>
    <property type="match status" value="1"/>
</dbReference>
<dbReference type="EMBL" id="JALHLG010000030">
    <property type="protein sequence ID" value="MCJ2188305.1"/>
    <property type="molecule type" value="Genomic_DNA"/>
</dbReference>
<keyword evidence="1" id="KW-1134">Transmembrane beta strand</keyword>
<evidence type="ECO:0000259" key="5">
    <source>
        <dbReference type="Pfam" id="PF08479"/>
    </source>
</evidence>
<evidence type="ECO:0000313" key="7">
    <source>
        <dbReference type="Proteomes" id="UP001202281"/>
    </source>
</evidence>
<dbReference type="Pfam" id="PF03865">
    <property type="entry name" value="ShlB"/>
    <property type="match status" value="1"/>
</dbReference>
<accession>A0ABT0BTC0</accession>
<sequence length="603" mass="63215">MSDGMDGRVKSSTRHKTALACIGPWICFSAAVCPAAASAQSAIERYPVPVAPSTAAPLAIDEKNYGSDDTKPFGVDLAGVALIGESDAVQAHPERGIRVAAAPAPAGREDIPAALDAALKPYLGMPLSNAGIAKLQAAVAGVYRANGLPFVSVTAPPQEVTDGVVQLRVIVFRLGHAGVEGAGSDKNAIGGAVRARSGEPIDADALSEDIDWLNRNPYRAVTGVFSQGEATTLSDLTLSVSEGKPWSVTAGWSNTGSAGTGKQRYSVGGGFWLPSVNGATVSYLLTGSGDSFGHPRRFLLEGETFPHYVSHAARVVIPASARQQIEFTPDLVASRIDIDAYTSVRSRTFELPLVYRTAVSNLLPGKYWGEIYGGLAYKSARRQVYFAGTEAASGDAALLQFTAGWADTFRGKTSQTAVDLRLVANPGKTVADSGDRSWSVFSGGRVTSASYAYGIVNLTRRTKLGGSYAWDSEFTGMLAGTALPDTERLALGGVAGSRGYGFYDASADRGAIWRNTLRMPGQDILAKILPEDRTVSPYVFADVAWGEDLAAHGSTTLLSAGAGMDIALVRHVMGTFTAGRAITDRDVTGASAWNVMANVSVTF</sequence>
<evidence type="ECO:0000256" key="3">
    <source>
        <dbReference type="ARBA" id="ARBA00023237"/>
    </source>
</evidence>
<dbReference type="InterPro" id="IPR005565">
    <property type="entry name" value="Hemolysn_activator_HlyB_C"/>
</dbReference>
<dbReference type="Proteomes" id="UP001202281">
    <property type="component" value="Unassembled WGS sequence"/>
</dbReference>
<proteinExistence type="predicted"/>
<reference evidence="6 7" key="1">
    <citation type="submission" date="2022-04" db="EMBL/GenBank/DDBJ databases">
        <title>Identification of a novel bacterium isolated from mangrove sediments.</title>
        <authorList>
            <person name="Pan X."/>
        </authorList>
    </citation>
    <scope>NUCLEOTIDE SEQUENCE [LARGE SCALE GENOMIC DNA]</scope>
    <source>
        <strain evidence="6 7">B2638</strain>
    </source>
</reference>
<organism evidence="6 7">
    <name type="scientific">Novosphingobium beihaiensis</name>
    <dbReference type="NCBI Taxonomy" id="2930389"/>
    <lineage>
        <taxon>Bacteria</taxon>
        <taxon>Pseudomonadati</taxon>
        <taxon>Pseudomonadota</taxon>
        <taxon>Alphaproteobacteria</taxon>
        <taxon>Sphingomonadales</taxon>
        <taxon>Sphingomonadaceae</taxon>
        <taxon>Novosphingobium</taxon>
    </lineage>
</organism>
<evidence type="ECO:0000256" key="2">
    <source>
        <dbReference type="ARBA" id="ARBA00022692"/>
    </source>
</evidence>